<proteinExistence type="predicted"/>
<dbReference type="Proteomes" id="UP000679690">
    <property type="component" value="Unassembled WGS sequence"/>
</dbReference>
<accession>A0ABS3ULQ1</accession>
<feature type="domain" description="DUF7825" evidence="1">
    <location>
        <begin position="658"/>
        <end position="786"/>
    </location>
</feature>
<reference evidence="2 3" key="1">
    <citation type="submission" date="2021-03" db="EMBL/GenBank/DDBJ databases">
        <title>Actinoplanes flavus sp. nov., a novel actinomycete isolated from Coconut Palm rhizosphere soil.</title>
        <authorList>
            <person name="Luo X."/>
        </authorList>
    </citation>
    <scope>NUCLEOTIDE SEQUENCE [LARGE SCALE GENOMIC DNA]</scope>
    <source>
        <strain evidence="2 3">NEAU-H7</strain>
    </source>
</reference>
<keyword evidence="3" id="KW-1185">Reference proteome</keyword>
<organism evidence="2 3">
    <name type="scientific">Actinoplanes flavus</name>
    <dbReference type="NCBI Taxonomy" id="2820290"/>
    <lineage>
        <taxon>Bacteria</taxon>
        <taxon>Bacillati</taxon>
        <taxon>Actinomycetota</taxon>
        <taxon>Actinomycetes</taxon>
        <taxon>Micromonosporales</taxon>
        <taxon>Micromonosporaceae</taxon>
        <taxon>Actinoplanes</taxon>
    </lineage>
</organism>
<comment type="caution">
    <text evidence="2">The sequence shown here is derived from an EMBL/GenBank/DDBJ whole genome shotgun (WGS) entry which is preliminary data.</text>
</comment>
<dbReference type="Pfam" id="PF25149">
    <property type="entry name" value="DUF7825"/>
    <property type="match status" value="1"/>
</dbReference>
<sequence length="872" mass="92251">MVSFGQVESLIRAGEFDRVATVLLSVDEPARRALAAPVKGIELPWVEEVGSGFERWRDRAALVERSFARRAAREAALRVAGAGCLPRAADIVSFLRSGRFGPAPTPAALDALVRVLRAPGRPSLAAIARPLAEKLRPLQVGLQWGMISRLLAEAELSPPGTEAVVRGWMGQVGAERYAKDLADLLRADPHTTEMLPHIFRIARLGQELDEEWTRALARLAADGVIDRQSLLDGCVQRLVAGDRPGSIRRVVVLFRLLDPTAGEFAARRAECLAMLSSPESTVADLALRGLRRADDAGLAEFDTVAEAAFTVLLRKEKKLVRAQLDWLAAALARKADPLLFEALLTGLGNPAVDLAEQVLRAAAEHLPVFGAAERASLAAAVAGFQGDLRRQAGELLGAGDPAEFVPVALPPVTAAAPVPPPIPSIPELAAEVRHMLREADHDPVRLELVLDALVRFTASDRPALAAALAPLLPSYGDRPLINLLRAVATSRWFTWTPSEWDRRAAAPVWMLIERLTELTRQMCGGAPPPALLATPATVDGHVDPARVVRLLAEGWEPGAADLSQALLRLPREIDPEVRAAADRLTSTAGRALAGFLAGGGLPDPEVVTVAVGKRRCPHTGGYYCDCARHPARRTVAFAPVEHTLTVPEGLLGQPREQAGGRAYAYHDGRPLDGWPLVFPSHRELAAAHVQPRLVESAESRGVTGHTGVLPALAACDGPFGPAMALCLAYGLTAARPEGRVAAVDAFLDLAARGVLDGQLVGRELAALHRSELVVLKRVADALAEAARAGAAPGVWAVLRELVPAVLAAATPGAGAPDLLLTAESVAATVHAGGEIPEVTAVAARGGRTRLVTEATRLARTLASATRTVVPGI</sequence>
<dbReference type="InterPro" id="IPR056727">
    <property type="entry name" value="DUF7825"/>
</dbReference>
<name>A0ABS3ULQ1_9ACTN</name>
<evidence type="ECO:0000313" key="3">
    <source>
        <dbReference type="Proteomes" id="UP000679690"/>
    </source>
</evidence>
<evidence type="ECO:0000313" key="2">
    <source>
        <dbReference type="EMBL" id="MBO3739126.1"/>
    </source>
</evidence>
<gene>
    <name evidence="2" type="ORF">J5X75_16490</name>
</gene>
<dbReference type="EMBL" id="JAGFNS010000010">
    <property type="protein sequence ID" value="MBO3739126.1"/>
    <property type="molecule type" value="Genomic_DNA"/>
</dbReference>
<dbReference type="RefSeq" id="WP_208468290.1">
    <property type="nucleotide sequence ID" value="NZ_JAGFNS010000010.1"/>
</dbReference>
<evidence type="ECO:0000259" key="1">
    <source>
        <dbReference type="Pfam" id="PF25149"/>
    </source>
</evidence>
<protein>
    <recommendedName>
        <fullName evidence="1">DUF7825 domain-containing protein</fullName>
    </recommendedName>
</protein>